<proteinExistence type="predicted"/>
<accession>A0A370G8F7</accession>
<dbReference type="Proteomes" id="UP000254958">
    <property type="component" value="Unassembled WGS sequence"/>
</dbReference>
<dbReference type="EMBL" id="QQAW01000002">
    <property type="protein sequence ID" value="RDI39219.1"/>
    <property type="molecule type" value="Genomic_DNA"/>
</dbReference>
<evidence type="ECO:0000313" key="2">
    <source>
        <dbReference type="EMBL" id="RDI39219.1"/>
    </source>
</evidence>
<sequence>MNTEKKISKLEEYHQSARPFMPNDDHDETIAPYDQWTAFKKWYQASGKECFKLAFKEASKKSIPENKSNEWLITTGLPISNDDYEKKSNDVNFFRVNAFWFLAEVDDIIKKYSLPSEYNTLGMAYAQIMNFISQLILYSDYMLNICARKFSESPEYSIDINPEAHVHDLYSTARFIIYGSFAHNNNPDASISIIRQALEIRIRRAFGINYKIDQSRNKIPISLSEIIAAMEPYKDDIEMKIDFLSLKKINSWANAYLHSGVKRFIWIPARMLDHISGFILGGDQATGFHITMNSGIEMRRDTFVSIKEKLKENIGDKYQLEDEDMNKCDIVLK</sequence>
<dbReference type="OrthoDB" id="8479571at2"/>
<gene>
    <name evidence="2" type="ORF">C7453_1026</name>
    <name evidence="1" type="ORF">HLH32_03280</name>
</gene>
<evidence type="ECO:0000313" key="3">
    <source>
        <dbReference type="Proteomes" id="UP000254958"/>
    </source>
</evidence>
<organism evidence="2 3">
    <name type="scientific">Gluconacetobacter liquefaciens</name>
    <name type="common">Acetobacter liquefaciens</name>
    <dbReference type="NCBI Taxonomy" id="89584"/>
    <lineage>
        <taxon>Bacteria</taxon>
        <taxon>Pseudomonadati</taxon>
        <taxon>Pseudomonadota</taxon>
        <taxon>Alphaproteobacteria</taxon>
        <taxon>Acetobacterales</taxon>
        <taxon>Acetobacteraceae</taxon>
        <taxon>Gluconacetobacter</taxon>
    </lineage>
</organism>
<keyword evidence="3" id="KW-1185">Reference proteome</keyword>
<reference evidence="1 4" key="2">
    <citation type="submission" date="2020-04" db="EMBL/GenBank/DDBJ databases">
        <title>Description of novel Gluconacetobacter.</title>
        <authorList>
            <person name="Sombolestani A."/>
        </authorList>
    </citation>
    <scope>NUCLEOTIDE SEQUENCE [LARGE SCALE GENOMIC DNA]</scope>
    <source>
        <strain evidence="1 4">LMG 1382</strain>
    </source>
</reference>
<dbReference type="RefSeq" id="WP_141288920.1">
    <property type="nucleotide sequence ID" value="NZ_BJMI01000013.1"/>
</dbReference>
<name>A0A370G8F7_GLULI</name>
<dbReference type="EMBL" id="JABEQI010000002">
    <property type="protein sequence ID" value="MBB2185418.1"/>
    <property type="molecule type" value="Genomic_DNA"/>
</dbReference>
<evidence type="ECO:0000313" key="4">
    <source>
        <dbReference type="Proteomes" id="UP000562982"/>
    </source>
</evidence>
<comment type="caution">
    <text evidence="2">The sequence shown here is derived from an EMBL/GenBank/DDBJ whole genome shotgun (WGS) entry which is preliminary data.</text>
</comment>
<reference evidence="2 3" key="1">
    <citation type="submission" date="2018-07" db="EMBL/GenBank/DDBJ databases">
        <title>Genomic Encyclopedia of Type Strains, Phase IV (KMG-IV): sequencing the most valuable type-strain genomes for metagenomic binning, comparative biology and taxonomic classification.</title>
        <authorList>
            <person name="Goeker M."/>
        </authorList>
    </citation>
    <scope>NUCLEOTIDE SEQUENCE [LARGE SCALE GENOMIC DNA]</scope>
    <source>
        <strain evidence="2 3">DSM 5603</strain>
    </source>
</reference>
<evidence type="ECO:0000313" key="1">
    <source>
        <dbReference type="EMBL" id="MBB2185418.1"/>
    </source>
</evidence>
<protein>
    <submittedName>
        <fullName evidence="2">Uncharacterized protein</fullName>
    </submittedName>
</protein>
<dbReference type="Proteomes" id="UP000562982">
    <property type="component" value="Unassembled WGS sequence"/>
</dbReference>
<dbReference type="AlphaFoldDB" id="A0A370G8F7"/>